<evidence type="ECO:0000313" key="1">
    <source>
        <dbReference type="EMBL" id="MBB6000084.1"/>
    </source>
</evidence>
<organism evidence="1 2">
    <name type="scientific">Streptomonospora salina</name>
    <dbReference type="NCBI Taxonomy" id="104205"/>
    <lineage>
        <taxon>Bacteria</taxon>
        <taxon>Bacillati</taxon>
        <taxon>Actinomycetota</taxon>
        <taxon>Actinomycetes</taxon>
        <taxon>Streptosporangiales</taxon>
        <taxon>Nocardiopsidaceae</taxon>
        <taxon>Streptomonospora</taxon>
    </lineage>
</organism>
<proteinExistence type="predicted"/>
<name>A0A841ECF2_9ACTN</name>
<protein>
    <submittedName>
        <fullName evidence="1">Uncharacterized protein</fullName>
    </submittedName>
</protein>
<gene>
    <name evidence="1" type="ORF">HNR25_003835</name>
</gene>
<keyword evidence="2" id="KW-1185">Reference proteome</keyword>
<dbReference type="AlphaFoldDB" id="A0A841ECF2"/>
<reference evidence="1 2" key="1">
    <citation type="submission" date="2020-08" db="EMBL/GenBank/DDBJ databases">
        <title>Sequencing the genomes of 1000 actinobacteria strains.</title>
        <authorList>
            <person name="Klenk H.-P."/>
        </authorList>
    </citation>
    <scope>NUCLEOTIDE SEQUENCE [LARGE SCALE GENOMIC DNA]</scope>
    <source>
        <strain evidence="1 2">DSM 44593</strain>
    </source>
</reference>
<dbReference type="RefSeq" id="WP_246463760.1">
    <property type="nucleotide sequence ID" value="NZ_BAABKT010000012.1"/>
</dbReference>
<sequence length="86" mass="9540">MTRRSIWPGSLMWWGTLWGINDHVAVTVADGFYIHLRGPDGHLAPDRAAYALHTAVRAVRDGVDLPQGYDRSKVPSLWAAYLHTGA</sequence>
<evidence type="ECO:0000313" key="2">
    <source>
        <dbReference type="Proteomes" id="UP000578077"/>
    </source>
</evidence>
<comment type="caution">
    <text evidence="1">The sequence shown here is derived from an EMBL/GenBank/DDBJ whole genome shotgun (WGS) entry which is preliminary data.</text>
</comment>
<accession>A0A841ECF2</accession>
<dbReference type="Proteomes" id="UP000578077">
    <property type="component" value="Unassembled WGS sequence"/>
</dbReference>
<dbReference type="EMBL" id="JACHLY010000001">
    <property type="protein sequence ID" value="MBB6000084.1"/>
    <property type="molecule type" value="Genomic_DNA"/>
</dbReference>